<feature type="region of interest" description="Disordered" evidence="1">
    <location>
        <begin position="24"/>
        <end position="52"/>
    </location>
</feature>
<sequence length="52" mass="6043">MCAKKTKNIYIKYFTRYVRDGIDTAGRPRGEMISERERGRESEKVKEEGGSD</sequence>
<protein>
    <submittedName>
        <fullName evidence="2">Uncharacterized protein</fullName>
    </submittedName>
</protein>
<evidence type="ECO:0000313" key="2">
    <source>
        <dbReference type="EMBL" id="QNO53762.1"/>
    </source>
</evidence>
<accession>A0A7G9Z0H8</accession>
<evidence type="ECO:0000256" key="1">
    <source>
        <dbReference type="SAM" id="MobiDB-lite"/>
    </source>
</evidence>
<name>A0A7G9Z0H8_9EURY</name>
<proteinExistence type="predicted"/>
<dbReference type="AlphaFoldDB" id="A0A7G9Z0H8"/>
<organism evidence="2">
    <name type="scientific">Candidatus Methanophagaceae archaeon ANME-1 ERB6</name>
    <dbReference type="NCBI Taxonomy" id="2759912"/>
    <lineage>
        <taxon>Archaea</taxon>
        <taxon>Methanobacteriati</taxon>
        <taxon>Methanobacteriota</taxon>
        <taxon>Stenosarchaea group</taxon>
        <taxon>Methanomicrobia</taxon>
        <taxon>Candidatus Methanophagales</taxon>
        <taxon>Candidatus Methanophagaceae</taxon>
    </lineage>
</organism>
<gene>
    <name evidence="2" type="ORF">JMICBFOL_00011</name>
</gene>
<dbReference type="EMBL" id="MT631550">
    <property type="protein sequence ID" value="QNO53762.1"/>
    <property type="molecule type" value="Genomic_DNA"/>
</dbReference>
<reference evidence="2" key="1">
    <citation type="submission" date="2020-06" db="EMBL/GenBank/DDBJ databases">
        <title>Unique genomic features of the anaerobic methanotrophic archaea.</title>
        <authorList>
            <person name="Chadwick G.L."/>
            <person name="Skennerton C.T."/>
            <person name="Laso-Perez R."/>
            <person name="Leu A.O."/>
            <person name="Speth D.R."/>
            <person name="Yu H."/>
            <person name="Morgan-Lang C."/>
            <person name="Hatzenpichler R."/>
            <person name="Goudeau D."/>
            <person name="Malmstrom R."/>
            <person name="Brazelton W.J."/>
            <person name="Woyke T."/>
            <person name="Hallam S.J."/>
            <person name="Tyson G.W."/>
            <person name="Wegener G."/>
            <person name="Boetius A."/>
            <person name="Orphan V."/>
        </authorList>
    </citation>
    <scope>NUCLEOTIDE SEQUENCE</scope>
</reference>